<gene>
    <name evidence="5" type="ORF">FisN_23Hh234</name>
</gene>
<protein>
    <submittedName>
        <fullName evidence="5">Uncharacterized protein</fullName>
    </submittedName>
</protein>
<evidence type="ECO:0000313" key="5">
    <source>
        <dbReference type="EMBL" id="GAX18340.1"/>
    </source>
</evidence>
<dbReference type="PANTHER" id="PTHR33926:SF4">
    <property type="entry name" value="PROTEIN TIC 22, CHLOROPLASTIC"/>
    <property type="match status" value="1"/>
</dbReference>
<dbReference type="GO" id="GO:0015031">
    <property type="term" value="P:protein transport"/>
    <property type="evidence" value="ECO:0007669"/>
    <property type="project" value="InterPro"/>
</dbReference>
<dbReference type="PANTHER" id="PTHR33926">
    <property type="entry name" value="PROTEIN TIC 22, CHLOROPLASTIC"/>
    <property type="match status" value="1"/>
</dbReference>
<evidence type="ECO:0000256" key="2">
    <source>
        <dbReference type="ARBA" id="ARBA00022528"/>
    </source>
</evidence>
<dbReference type="GO" id="GO:0009507">
    <property type="term" value="C:chloroplast"/>
    <property type="evidence" value="ECO:0007669"/>
    <property type="project" value="UniProtKB-SubCell"/>
</dbReference>
<feature type="signal peptide" evidence="4">
    <location>
        <begin position="1"/>
        <end position="20"/>
    </location>
</feature>
<dbReference type="Proteomes" id="UP000198406">
    <property type="component" value="Unassembled WGS sequence"/>
</dbReference>
<reference evidence="5 6" key="1">
    <citation type="journal article" date="2015" name="Plant Cell">
        <title>Oil accumulation by the oleaginous diatom Fistulifera solaris as revealed by the genome and transcriptome.</title>
        <authorList>
            <person name="Tanaka T."/>
            <person name="Maeda Y."/>
            <person name="Veluchamy A."/>
            <person name="Tanaka M."/>
            <person name="Abida H."/>
            <person name="Marechal E."/>
            <person name="Bowler C."/>
            <person name="Muto M."/>
            <person name="Sunaga Y."/>
            <person name="Tanaka M."/>
            <person name="Yoshino T."/>
            <person name="Taniguchi T."/>
            <person name="Fukuda Y."/>
            <person name="Nemoto M."/>
            <person name="Matsumoto M."/>
            <person name="Wong P.S."/>
            <person name="Aburatani S."/>
            <person name="Fujibuchi W."/>
        </authorList>
    </citation>
    <scope>NUCLEOTIDE SEQUENCE [LARGE SCALE GENOMIC DNA]</scope>
    <source>
        <strain evidence="5 6">JPCC DA0580</strain>
    </source>
</reference>
<dbReference type="InParanoid" id="A0A1Z5JWD2"/>
<keyword evidence="4" id="KW-0732">Signal</keyword>
<evidence type="ECO:0000256" key="1">
    <source>
        <dbReference type="ARBA" id="ARBA00004229"/>
    </source>
</evidence>
<proteinExistence type="predicted"/>
<organism evidence="5 6">
    <name type="scientific">Fistulifera solaris</name>
    <name type="common">Oleaginous diatom</name>
    <dbReference type="NCBI Taxonomy" id="1519565"/>
    <lineage>
        <taxon>Eukaryota</taxon>
        <taxon>Sar</taxon>
        <taxon>Stramenopiles</taxon>
        <taxon>Ochrophyta</taxon>
        <taxon>Bacillariophyta</taxon>
        <taxon>Bacillariophyceae</taxon>
        <taxon>Bacillariophycidae</taxon>
        <taxon>Naviculales</taxon>
        <taxon>Naviculaceae</taxon>
        <taxon>Fistulifera</taxon>
    </lineage>
</organism>
<dbReference type="InterPro" id="IPR007378">
    <property type="entry name" value="Tic22-like"/>
</dbReference>
<feature type="chain" id="PRO_5013051959" evidence="4">
    <location>
        <begin position="21"/>
        <end position="393"/>
    </location>
</feature>
<dbReference type="OrthoDB" id="40347at2759"/>
<keyword evidence="2" id="KW-0150">Chloroplast</keyword>
<accession>A0A1Z5JWD2</accession>
<comment type="caution">
    <text evidence="5">The sequence shown here is derived from an EMBL/GenBank/DDBJ whole genome shotgun (WGS) entry which is preliminary data.</text>
</comment>
<evidence type="ECO:0000256" key="3">
    <source>
        <dbReference type="ARBA" id="ARBA00022640"/>
    </source>
</evidence>
<sequence>MKPRLHPLLLALLVTEAVVAENLPNAVLTSTRRFLNFGSLFGSATYARTPYERVAGHPVFAVTTPWGSPYMSMEKLSDLDEVVQESRAAASSSNPQSVSEERTEVRTVALYYMDPDDAIAAHAEMKQMDAMQSTDVRVTSLSLTRALRQATNLGSGLPTGAPADALTGKFDTSQGASLRYKIVPPKRQLFYAARCKGRERVGLQSETAAQDAQTVILGNSALEGLNIMRRRNKRERKGASTAPPGTAHMEGYTGIPVFHCPALRKRHPIKGLITGQRQETPLFFNYEDLEAAWNQLKQRQAKRNMPDKPENVEVFNMWDVLASMDKDAWNKRKNAVFWKPSAAAILSPLKRRFGKLEPPDLQDITFVPSSRAIDYKERISRRGNGKARLRPMR</sequence>
<keyword evidence="3" id="KW-0934">Plastid</keyword>
<dbReference type="EMBL" id="BDSP01000127">
    <property type="protein sequence ID" value="GAX18340.1"/>
    <property type="molecule type" value="Genomic_DNA"/>
</dbReference>
<comment type="subcellular location">
    <subcellularLocation>
        <location evidence="1">Plastid</location>
        <location evidence="1">Chloroplast</location>
    </subcellularLocation>
</comment>
<evidence type="ECO:0000256" key="4">
    <source>
        <dbReference type="SAM" id="SignalP"/>
    </source>
</evidence>
<dbReference type="Gene3D" id="3.40.1350.100">
    <property type="match status" value="2"/>
</dbReference>
<name>A0A1Z5JWD2_FISSO</name>
<keyword evidence="6" id="KW-1185">Reference proteome</keyword>
<dbReference type="AlphaFoldDB" id="A0A1Z5JWD2"/>
<evidence type="ECO:0000313" key="6">
    <source>
        <dbReference type="Proteomes" id="UP000198406"/>
    </source>
</evidence>